<accession>A0ABW3MRM6</accession>
<evidence type="ECO:0000313" key="1">
    <source>
        <dbReference type="EMBL" id="MFD1052114.1"/>
    </source>
</evidence>
<protein>
    <submittedName>
        <fullName evidence="1">Long-chain fatty acid--CoA ligase</fullName>
    </submittedName>
</protein>
<dbReference type="EMBL" id="JBHTIS010004140">
    <property type="protein sequence ID" value="MFD1052114.1"/>
    <property type="molecule type" value="Genomic_DNA"/>
</dbReference>
<comment type="caution">
    <text evidence="1">The sequence shown here is derived from an EMBL/GenBank/DDBJ whole genome shotgun (WGS) entry which is preliminary data.</text>
</comment>
<name>A0ABW3MRM6_9PSEU</name>
<organism evidence="1 2">
    <name type="scientific">Kibdelosporangium lantanae</name>
    <dbReference type="NCBI Taxonomy" id="1497396"/>
    <lineage>
        <taxon>Bacteria</taxon>
        <taxon>Bacillati</taxon>
        <taxon>Actinomycetota</taxon>
        <taxon>Actinomycetes</taxon>
        <taxon>Pseudonocardiales</taxon>
        <taxon>Pseudonocardiaceae</taxon>
        <taxon>Kibdelosporangium</taxon>
    </lineage>
</organism>
<keyword evidence="2" id="KW-1185">Reference proteome</keyword>
<gene>
    <name evidence="1" type="ORF">ACFQ1S_44350</name>
</gene>
<evidence type="ECO:0000313" key="2">
    <source>
        <dbReference type="Proteomes" id="UP001597045"/>
    </source>
</evidence>
<dbReference type="GO" id="GO:0016874">
    <property type="term" value="F:ligase activity"/>
    <property type="evidence" value="ECO:0007669"/>
    <property type="project" value="UniProtKB-KW"/>
</dbReference>
<sequence>AASVADLVEDAQLNAEIQAAVDDGNKAVSKAESVRRYRILTTEFTPETGHLTPSLKLKRAVIMKDFAADVEALYS</sequence>
<keyword evidence="1" id="KW-0436">Ligase</keyword>
<feature type="non-terminal residue" evidence="1">
    <location>
        <position position="1"/>
    </location>
</feature>
<dbReference type="Pfam" id="PF23562">
    <property type="entry name" value="AMP-binding_C_3"/>
    <property type="match status" value="1"/>
</dbReference>
<dbReference type="Proteomes" id="UP001597045">
    <property type="component" value="Unassembled WGS sequence"/>
</dbReference>
<reference evidence="2" key="1">
    <citation type="journal article" date="2019" name="Int. J. Syst. Evol. Microbiol.">
        <title>The Global Catalogue of Microorganisms (GCM) 10K type strain sequencing project: providing services to taxonomists for standard genome sequencing and annotation.</title>
        <authorList>
            <consortium name="The Broad Institute Genomics Platform"/>
            <consortium name="The Broad Institute Genome Sequencing Center for Infectious Disease"/>
            <person name="Wu L."/>
            <person name="Ma J."/>
        </authorList>
    </citation>
    <scope>NUCLEOTIDE SEQUENCE [LARGE SCALE GENOMIC DNA]</scope>
    <source>
        <strain evidence="2">JCM 31486</strain>
    </source>
</reference>
<proteinExistence type="predicted"/>